<name>A0ABY3PMH1_9CYAN</name>
<gene>
    <name evidence="7 10" type="primary">rsmA</name>
    <name evidence="7" type="synonym">ksgA</name>
    <name evidence="10" type="ORF">ISF26_00630</name>
</gene>
<dbReference type="PANTHER" id="PTHR11727:SF7">
    <property type="entry name" value="DIMETHYLADENOSINE TRANSFERASE-RELATED"/>
    <property type="match status" value="1"/>
</dbReference>
<dbReference type="Pfam" id="PF00398">
    <property type="entry name" value="RrnaAD"/>
    <property type="match status" value="1"/>
</dbReference>
<feature type="domain" description="Ribosomal RNA adenine methylase transferase N-terminal" evidence="9">
    <location>
        <begin position="17"/>
        <end position="187"/>
    </location>
</feature>
<evidence type="ECO:0000259" key="9">
    <source>
        <dbReference type="SMART" id="SM00650"/>
    </source>
</evidence>
<dbReference type="GO" id="GO:0052908">
    <property type="term" value="F:16S rRNA (adenine(1518)-N(6)/adenine(1519)-N(6))-dimethyltransferase activity"/>
    <property type="evidence" value="ECO:0007669"/>
    <property type="project" value="UniProtKB-EC"/>
</dbReference>
<evidence type="ECO:0000256" key="2">
    <source>
        <dbReference type="ARBA" id="ARBA00022552"/>
    </source>
</evidence>
<dbReference type="RefSeq" id="WP_230841855.1">
    <property type="nucleotide sequence ID" value="NZ_CP063845.1"/>
</dbReference>
<feature type="binding site" evidence="7 8">
    <location>
        <position position="12"/>
    </location>
    <ligand>
        <name>S-adenosyl-L-methionine</name>
        <dbReference type="ChEBI" id="CHEBI:59789"/>
    </ligand>
</feature>
<dbReference type="Gene3D" id="3.40.50.150">
    <property type="entry name" value="Vaccinia Virus protein VP39"/>
    <property type="match status" value="1"/>
</dbReference>
<dbReference type="Gene3D" id="1.10.8.100">
    <property type="entry name" value="Ribosomal RNA adenine dimethylase-like, domain 2"/>
    <property type="match status" value="1"/>
</dbReference>
<dbReference type="Proteomes" id="UP001054846">
    <property type="component" value="Chromosome"/>
</dbReference>
<protein>
    <recommendedName>
        <fullName evidence="7">Ribosomal RNA small subunit methyltransferase A</fullName>
        <ecNumber evidence="7">2.1.1.182</ecNumber>
    </recommendedName>
    <alternativeName>
        <fullName evidence="7">16S rRNA (adenine(1518)-N(6)/adenine(1519)-N(6))-dimethyltransferase</fullName>
    </alternativeName>
    <alternativeName>
        <fullName evidence="7">16S rRNA dimethyladenosine transferase</fullName>
    </alternativeName>
    <alternativeName>
        <fullName evidence="7">16S rRNA dimethylase</fullName>
    </alternativeName>
    <alternativeName>
        <fullName evidence="7">S-adenosylmethionine-6-N', N'-adenosyl(rRNA) dimethyltransferase</fullName>
    </alternativeName>
</protein>
<feature type="binding site" evidence="7 8">
    <location>
        <position position="82"/>
    </location>
    <ligand>
        <name>S-adenosyl-L-methionine</name>
        <dbReference type="ChEBI" id="CHEBI:59789"/>
    </ligand>
</feature>
<comment type="catalytic activity">
    <reaction evidence="7">
        <text>adenosine(1518)/adenosine(1519) in 16S rRNA + 4 S-adenosyl-L-methionine = N(6)-dimethyladenosine(1518)/N(6)-dimethyladenosine(1519) in 16S rRNA + 4 S-adenosyl-L-homocysteine + 4 H(+)</text>
        <dbReference type="Rhea" id="RHEA:19609"/>
        <dbReference type="Rhea" id="RHEA-COMP:10232"/>
        <dbReference type="Rhea" id="RHEA-COMP:10233"/>
        <dbReference type="ChEBI" id="CHEBI:15378"/>
        <dbReference type="ChEBI" id="CHEBI:57856"/>
        <dbReference type="ChEBI" id="CHEBI:59789"/>
        <dbReference type="ChEBI" id="CHEBI:74411"/>
        <dbReference type="ChEBI" id="CHEBI:74493"/>
        <dbReference type="EC" id="2.1.1.182"/>
    </reaction>
</comment>
<dbReference type="InterPro" id="IPR029063">
    <property type="entry name" value="SAM-dependent_MTases_sf"/>
</dbReference>
<dbReference type="InterPro" id="IPR011530">
    <property type="entry name" value="rRNA_adenine_dimethylase"/>
</dbReference>
<sequence length="259" mass="28410">MYTLKRFGQHWLNDGAVLDRIVAAAGLAGGDRVLEIGPGLGSLTARLLRLAPVVAVEIDRRAVAQLQRQFGGDERFVLVEGDILREAFPEDANVVVANIPYNISGPILAKLTGSAAQPIRRFRTIVLLVQKELGQRIAAPPGSRTYGALSVRLQYLAECELLFEVPPRCFTPPPKVDSVVIRLTPRPFAVQADDPAHFEVLVTRAFATRRKMLKNCLKGWVDGDKLLAAFASLGINPDARAEDLSVEHFVQLSNRLGER</sequence>
<dbReference type="InterPro" id="IPR023165">
    <property type="entry name" value="rRNA_Ade_diMease-like_C"/>
</dbReference>
<evidence type="ECO:0000313" key="11">
    <source>
        <dbReference type="Proteomes" id="UP001054846"/>
    </source>
</evidence>
<evidence type="ECO:0000256" key="4">
    <source>
        <dbReference type="ARBA" id="ARBA00022679"/>
    </source>
</evidence>
<dbReference type="EMBL" id="CP063845">
    <property type="protein sequence ID" value="UFP94794.1"/>
    <property type="molecule type" value="Genomic_DNA"/>
</dbReference>
<comment type="function">
    <text evidence="7">Specifically dimethylates two adjacent adenosines (A1518 and A1519) in the loop of a conserved hairpin near the 3'-end of 16S rRNA in the 30S particle. May play a critical role in biogenesis of 30S subunits.</text>
</comment>
<evidence type="ECO:0000256" key="1">
    <source>
        <dbReference type="ARBA" id="ARBA00022490"/>
    </source>
</evidence>
<evidence type="ECO:0000256" key="7">
    <source>
        <dbReference type="HAMAP-Rule" id="MF_00607"/>
    </source>
</evidence>
<dbReference type="PROSITE" id="PS51689">
    <property type="entry name" value="SAM_RNA_A_N6_MT"/>
    <property type="match status" value="1"/>
</dbReference>
<dbReference type="PANTHER" id="PTHR11727">
    <property type="entry name" value="DIMETHYLADENOSINE TRANSFERASE"/>
    <property type="match status" value="1"/>
</dbReference>
<dbReference type="SUPFAM" id="SSF53335">
    <property type="entry name" value="S-adenosyl-L-methionine-dependent methyltransferases"/>
    <property type="match status" value="1"/>
</dbReference>
<feature type="binding site" evidence="7 8">
    <location>
        <position position="98"/>
    </location>
    <ligand>
        <name>S-adenosyl-L-methionine</name>
        <dbReference type="ChEBI" id="CHEBI:59789"/>
    </ligand>
</feature>
<evidence type="ECO:0000256" key="8">
    <source>
        <dbReference type="PROSITE-ProRule" id="PRU01026"/>
    </source>
</evidence>
<dbReference type="InterPro" id="IPR001737">
    <property type="entry name" value="KsgA/Erm"/>
</dbReference>
<proteinExistence type="inferred from homology"/>
<feature type="binding site" evidence="7 8">
    <location>
        <position position="57"/>
    </location>
    <ligand>
        <name>S-adenosyl-L-methionine</name>
        <dbReference type="ChEBI" id="CHEBI:59789"/>
    </ligand>
</feature>
<dbReference type="InterPro" id="IPR020598">
    <property type="entry name" value="rRNA_Ade_methylase_Trfase_N"/>
</dbReference>
<dbReference type="NCBIfam" id="TIGR00755">
    <property type="entry name" value="ksgA"/>
    <property type="match status" value="1"/>
</dbReference>
<keyword evidence="1 7" id="KW-0963">Cytoplasm</keyword>
<comment type="subcellular location">
    <subcellularLocation>
        <location evidence="7">Cytoplasm</location>
    </subcellularLocation>
</comment>
<evidence type="ECO:0000256" key="6">
    <source>
        <dbReference type="ARBA" id="ARBA00022884"/>
    </source>
</evidence>
<comment type="similarity">
    <text evidence="7">Belongs to the class I-like SAM-binding methyltransferase superfamily. rRNA adenine N(6)-methyltransferase family. RsmA subfamily.</text>
</comment>
<dbReference type="EC" id="2.1.1.182" evidence="7"/>
<keyword evidence="3 7" id="KW-0489">Methyltransferase</keyword>
<keyword evidence="2 7" id="KW-0698">rRNA processing</keyword>
<keyword evidence="6 7" id="KW-0694">RNA-binding</keyword>
<keyword evidence="11" id="KW-1185">Reference proteome</keyword>
<dbReference type="CDD" id="cd02440">
    <property type="entry name" value="AdoMet_MTases"/>
    <property type="match status" value="1"/>
</dbReference>
<keyword evidence="5 7" id="KW-0949">S-adenosyl-L-methionine</keyword>
<evidence type="ECO:0000313" key="10">
    <source>
        <dbReference type="EMBL" id="UFP94794.1"/>
    </source>
</evidence>
<evidence type="ECO:0000256" key="3">
    <source>
        <dbReference type="ARBA" id="ARBA00022603"/>
    </source>
</evidence>
<feature type="binding site" evidence="7 8">
    <location>
        <position position="10"/>
    </location>
    <ligand>
        <name>S-adenosyl-L-methionine</name>
        <dbReference type="ChEBI" id="CHEBI:59789"/>
    </ligand>
</feature>
<evidence type="ECO:0000256" key="5">
    <source>
        <dbReference type="ARBA" id="ARBA00022691"/>
    </source>
</evidence>
<accession>A0ABY3PMH1</accession>
<feature type="binding site" evidence="7 8">
    <location>
        <position position="37"/>
    </location>
    <ligand>
        <name>S-adenosyl-L-methionine</name>
        <dbReference type="ChEBI" id="CHEBI:59789"/>
    </ligand>
</feature>
<dbReference type="HAMAP" id="MF_00607">
    <property type="entry name" value="16SrRNA_methyltr_A"/>
    <property type="match status" value="1"/>
</dbReference>
<dbReference type="SMART" id="SM00650">
    <property type="entry name" value="rADc"/>
    <property type="match status" value="1"/>
</dbReference>
<keyword evidence="4 7" id="KW-0808">Transferase</keyword>
<reference evidence="10 11" key="1">
    <citation type="journal article" date="2021" name="Genome Biol. Evol.">
        <title>Complete Genome Sequencing of a Novel Gloeobacter Species from a Waterfall Cave in Mexico.</title>
        <authorList>
            <person name="Saw J.H."/>
            <person name="Cardona T."/>
            <person name="Montejano G."/>
        </authorList>
    </citation>
    <scope>NUCLEOTIDE SEQUENCE [LARGE SCALE GENOMIC DNA]</scope>
    <source>
        <strain evidence="10">MG652769</strain>
    </source>
</reference>
<dbReference type="InterPro" id="IPR020596">
    <property type="entry name" value="rRNA_Ade_Mease_Trfase_CS"/>
</dbReference>
<dbReference type="PROSITE" id="PS01131">
    <property type="entry name" value="RRNA_A_DIMETH"/>
    <property type="match status" value="1"/>
</dbReference>
<organism evidence="10 11">
    <name type="scientific">Gloeobacter morelensis MG652769</name>
    <dbReference type="NCBI Taxonomy" id="2781736"/>
    <lineage>
        <taxon>Bacteria</taxon>
        <taxon>Bacillati</taxon>
        <taxon>Cyanobacteriota</taxon>
        <taxon>Cyanophyceae</taxon>
        <taxon>Gloeobacterales</taxon>
        <taxon>Gloeobacteraceae</taxon>
        <taxon>Gloeobacter</taxon>
        <taxon>Gloeobacter morelensis</taxon>
    </lineage>
</organism>